<organism evidence="4 5">
    <name type="scientific">Bicyclus anynana</name>
    <name type="common">Squinting bush brown butterfly</name>
    <dbReference type="NCBI Taxonomy" id="110368"/>
    <lineage>
        <taxon>Eukaryota</taxon>
        <taxon>Metazoa</taxon>
        <taxon>Ecdysozoa</taxon>
        <taxon>Arthropoda</taxon>
        <taxon>Hexapoda</taxon>
        <taxon>Insecta</taxon>
        <taxon>Pterygota</taxon>
        <taxon>Neoptera</taxon>
        <taxon>Endopterygota</taxon>
        <taxon>Lepidoptera</taxon>
        <taxon>Glossata</taxon>
        <taxon>Ditrysia</taxon>
        <taxon>Papilionoidea</taxon>
        <taxon>Nymphalidae</taxon>
        <taxon>Satyrinae</taxon>
        <taxon>Satyrini</taxon>
        <taxon>Mycalesina</taxon>
        <taxon>Bicyclus</taxon>
    </lineage>
</organism>
<keyword evidence="2 3" id="KW-0472">Membrane</keyword>
<dbReference type="KEGG" id="bany:112058612"/>
<feature type="transmembrane region" description="Helical" evidence="3">
    <location>
        <begin position="103"/>
        <end position="121"/>
    </location>
</feature>
<feature type="transmembrane region" description="Helical" evidence="3">
    <location>
        <begin position="309"/>
        <end position="329"/>
    </location>
</feature>
<keyword evidence="3" id="KW-1133">Transmembrane helix</keyword>
<evidence type="ECO:0000313" key="4">
    <source>
        <dbReference type="Proteomes" id="UP001652582"/>
    </source>
</evidence>
<protein>
    <submittedName>
        <fullName evidence="5">Thiamine transporter 2</fullName>
    </submittedName>
</protein>
<dbReference type="Pfam" id="PF01770">
    <property type="entry name" value="Folate_carrier"/>
    <property type="match status" value="1"/>
</dbReference>
<dbReference type="InterPro" id="IPR002666">
    <property type="entry name" value="Folate_carrier"/>
</dbReference>
<dbReference type="InterPro" id="IPR036259">
    <property type="entry name" value="MFS_trans_sf"/>
</dbReference>
<feature type="transmembrane region" description="Helical" evidence="3">
    <location>
        <begin position="166"/>
        <end position="190"/>
    </location>
</feature>
<feature type="transmembrane region" description="Helical" evidence="3">
    <location>
        <begin position="245"/>
        <end position="262"/>
    </location>
</feature>
<name>A0A6J1PBM4_BICAN</name>
<dbReference type="NCBIfam" id="TIGR00806">
    <property type="entry name" value="rfc"/>
    <property type="match status" value="1"/>
</dbReference>
<feature type="transmembrane region" description="Helical" evidence="3">
    <location>
        <begin position="46"/>
        <end position="66"/>
    </location>
</feature>
<feature type="transmembrane region" description="Helical" evidence="3">
    <location>
        <begin position="401"/>
        <end position="420"/>
    </location>
</feature>
<feature type="transmembrane region" description="Helical" evidence="3">
    <location>
        <begin position="73"/>
        <end position="91"/>
    </location>
</feature>
<dbReference type="PANTHER" id="PTHR10686:SF18">
    <property type="entry name" value="IP11787P-RELATED"/>
    <property type="match status" value="1"/>
</dbReference>
<dbReference type="GO" id="GO:0090482">
    <property type="term" value="F:vitamin transmembrane transporter activity"/>
    <property type="evidence" value="ECO:0007669"/>
    <property type="project" value="InterPro"/>
</dbReference>
<comment type="subcellular location">
    <subcellularLocation>
        <location evidence="2">Membrane</location>
        <topology evidence="2">Multi-pass membrane protein</topology>
    </subcellularLocation>
</comment>
<dbReference type="AlphaFoldDB" id="A0A6J1PBM4"/>
<accession>A0A6J1PBM4</accession>
<feature type="transmembrane region" description="Helical" evidence="3">
    <location>
        <begin position="335"/>
        <end position="354"/>
    </location>
</feature>
<dbReference type="SUPFAM" id="SSF103473">
    <property type="entry name" value="MFS general substrate transporter"/>
    <property type="match status" value="1"/>
</dbReference>
<keyword evidence="2" id="KW-0813">Transport</keyword>
<dbReference type="GO" id="GO:0005886">
    <property type="term" value="C:plasma membrane"/>
    <property type="evidence" value="ECO:0007669"/>
    <property type="project" value="UniProtKB-UniRule"/>
</dbReference>
<dbReference type="GeneID" id="112058612"/>
<evidence type="ECO:0000256" key="3">
    <source>
        <dbReference type="SAM" id="Phobius"/>
    </source>
</evidence>
<evidence type="ECO:0000256" key="2">
    <source>
        <dbReference type="PIRNR" id="PIRNR028739"/>
    </source>
</evidence>
<evidence type="ECO:0000313" key="5">
    <source>
        <dbReference type="RefSeq" id="XP_023955287.2"/>
    </source>
</evidence>
<dbReference type="PANTHER" id="PTHR10686">
    <property type="entry name" value="FOLATE TRANSPORTER"/>
    <property type="match status" value="1"/>
</dbReference>
<feature type="transmembrane region" description="Helical" evidence="3">
    <location>
        <begin position="282"/>
        <end position="302"/>
    </location>
</feature>
<evidence type="ECO:0000256" key="1">
    <source>
        <dbReference type="ARBA" id="ARBA00005773"/>
    </source>
</evidence>
<gene>
    <name evidence="5" type="primary">LOC112058612</name>
</gene>
<dbReference type="RefSeq" id="XP_023955287.2">
    <property type="nucleotide sequence ID" value="XM_024099519.2"/>
</dbReference>
<dbReference type="Proteomes" id="UP001652582">
    <property type="component" value="Chromosome 4"/>
</dbReference>
<dbReference type="PIRSF" id="PIRSF028739">
    <property type="entry name" value="Folate_carrier"/>
    <property type="match status" value="1"/>
</dbReference>
<reference evidence="5" key="1">
    <citation type="submission" date="2025-08" db="UniProtKB">
        <authorList>
            <consortium name="RefSeq"/>
        </authorList>
    </citation>
    <scope>IDENTIFICATION</scope>
</reference>
<keyword evidence="3" id="KW-0812">Transmembrane</keyword>
<dbReference type="OrthoDB" id="18814at2759"/>
<proteinExistence type="inferred from homology"/>
<comment type="similarity">
    <text evidence="1 2">Belongs to the reduced folate carrier (RFC) transporter (TC 2.A.48) family.</text>
</comment>
<feature type="transmembrane region" description="Helical" evidence="3">
    <location>
        <begin position="366"/>
        <end position="389"/>
    </location>
</feature>
<sequence>MEDWIKVTLILCLFGTLREIRPSEPFVTEFLSGKWRNITEEQLNQDVYPVGTYSYLGLLVLVFLITDFLRFKPVIILSGLSGISVYAVLLWTASIEWVQVSQFLYGLYMATEVAYLTYIYAKVDPDKYPRVSSYTRIAALTGRFLSGVSSQLLTHFHVMNYQDLNYITLAAQVLATFWAFWLPPVPYGIYFHRRTRSSLQLDIAHTDKQTPPSTPSHKRSIRKGVTDAAFLITRHARSAYTRPKVLAWSALYAVVLALFVLAQTNMQILWKQVQEESDAAVAYNGAVEAILTLLGAFGAFLASYWSRAALPAPTAAVQGVAMFVGTYITNIFASYFGYIVMGMLFHYIITLASAKIASQLSDESCFGLIFGINTLMGTALQSVLTLVLIQSLKLPITSQYFIISGLFLLLASAWMLGWMLHSYRKNKSINITNQYG</sequence>
<keyword evidence="4" id="KW-1185">Reference proteome</keyword>